<gene>
    <name evidence="1" type="ORF">O3I_020435</name>
</gene>
<organism evidence="1 2">
    <name type="scientific">Nocardia brasiliensis (strain ATCC 700358 / HUJEG-1)</name>
    <dbReference type="NCBI Taxonomy" id="1133849"/>
    <lineage>
        <taxon>Bacteria</taxon>
        <taxon>Bacillati</taxon>
        <taxon>Actinomycetota</taxon>
        <taxon>Actinomycetes</taxon>
        <taxon>Mycobacteriales</taxon>
        <taxon>Nocardiaceae</taxon>
        <taxon>Nocardia</taxon>
    </lineage>
</organism>
<sequence>MDEFEEEQSWQLIVQLPRTGAGGDIDVLQGLEVALETALARADLGVIDGNDIGYETMNVFGVVRPSQWAMVVEETEKLLGQRNLLEQAVIARRDMAAEDAPHVVRPDGYTGEFRY</sequence>
<evidence type="ECO:0000313" key="2">
    <source>
        <dbReference type="Proteomes" id="UP000006304"/>
    </source>
</evidence>
<dbReference type="HOGENOM" id="CLU_2106409_0_0_11"/>
<dbReference type="RefSeq" id="WP_014984901.1">
    <property type="nucleotide sequence ID" value="NC_018681.1"/>
</dbReference>
<protein>
    <submittedName>
        <fullName evidence="1">Uncharacterized protein</fullName>
    </submittedName>
</protein>
<name>K0F353_NOCB7</name>
<dbReference type="KEGG" id="nbr:O3I_020435"/>
<dbReference type="Proteomes" id="UP000006304">
    <property type="component" value="Chromosome"/>
</dbReference>
<accession>K0F353</accession>
<dbReference type="AlphaFoldDB" id="K0F353"/>
<keyword evidence="2" id="KW-1185">Reference proteome</keyword>
<dbReference type="EMBL" id="CP003876">
    <property type="protein sequence ID" value="AFU02046.1"/>
    <property type="molecule type" value="Genomic_DNA"/>
</dbReference>
<evidence type="ECO:0000313" key="1">
    <source>
        <dbReference type="EMBL" id="AFU02046.1"/>
    </source>
</evidence>
<reference evidence="1 2" key="1">
    <citation type="journal article" date="2012" name="J. Bacteriol.">
        <title>Complete genome sequence of Nocardia brasiliensis HUJEG-1.</title>
        <authorList>
            <person name="Vera-Cabrera L."/>
            <person name="Ortiz-Lopez R."/>
            <person name="Elizondo-Gonzalez R."/>
            <person name="Perez-Maya A.A."/>
            <person name="Ocampo-Candiani J."/>
        </authorList>
    </citation>
    <scope>NUCLEOTIDE SEQUENCE [LARGE SCALE GENOMIC DNA]</scope>
    <source>
        <strain evidence="2">ATCC 700358</strain>
    </source>
</reference>
<proteinExistence type="predicted"/>